<dbReference type="Proteomes" id="UP000310263">
    <property type="component" value="Unassembled WGS sequence"/>
</dbReference>
<keyword evidence="4" id="KW-1185">Reference proteome</keyword>
<proteinExistence type="predicted"/>
<protein>
    <recommendedName>
        <fullName evidence="5">Molybdenum cofactor biosynthesis enzyme</fullName>
    </recommendedName>
</protein>
<dbReference type="OrthoDB" id="3188104at2"/>
<keyword evidence="2" id="KW-0812">Transmembrane</keyword>
<evidence type="ECO:0000256" key="2">
    <source>
        <dbReference type="SAM" id="Phobius"/>
    </source>
</evidence>
<comment type="caution">
    <text evidence="3">The sequence shown here is derived from an EMBL/GenBank/DDBJ whole genome shotgun (WGS) entry which is preliminary data.</text>
</comment>
<accession>A0A4S2F3E5</accession>
<feature type="transmembrane region" description="Helical" evidence="2">
    <location>
        <begin position="80"/>
        <end position="102"/>
    </location>
</feature>
<feature type="coiled-coil region" evidence="1">
    <location>
        <begin position="409"/>
        <end position="436"/>
    </location>
</feature>
<reference evidence="3 4" key="1">
    <citation type="submission" date="2019-04" db="EMBL/GenBank/DDBJ databases">
        <title>Microbes associate with the intestines of laboratory mice.</title>
        <authorList>
            <person name="Navarre W."/>
            <person name="Wong E."/>
            <person name="Huang K."/>
            <person name="Tropini C."/>
            <person name="Ng K."/>
            <person name="Yu B."/>
        </authorList>
    </citation>
    <scope>NUCLEOTIDE SEQUENCE [LARGE SCALE GENOMIC DNA]</scope>
    <source>
        <strain evidence="3 4">NM07_P-09</strain>
    </source>
</reference>
<organism evidence="3 4">
    <name type="scientific">Muricaecibacterium torontonense</name>
    <dbReference type="NCBI Taxonomy" id="3032871"/>
    <lineage>
        <taxon>Bacteria</taxon>
        <taxon>Bacillati</taxon>
        <taxon>Actinomycetota</taxon>
        <taxon>Coriobacteriia</taxon>
        <taxon>Coriobacteriales</taxon>
        <taxon>Atopobiaceae</taxon>
        <taxon>Muricaecibacterium</taxon>
    </lineage>
</organism>
<feature type="transmembrane region" description="Helical" evidence="2">
    <location>
        <begin position="20"/>
        <end position="41"/>
    </location>
</feature>
<sequence>MSWAPEIRWGIATFIDDEGGFTSVAVALALLVSLCLVFAVAQVQWVAARSGDVQVVADACALSGTRAVRAFSVVAQVSDACVLSLGLCATLVCGAGLITALVPGMGNAGLSLVERGRSMFESRGQFAASAAHGLQSLERTLPALIATNAWATADAYRGRIAYRGTALAYPQESGSSYDLAEDVDADDLADQVAQAAELSNKAAQDKQARDTALERGWHADCLDDPSCLYSRADALASLPVDKNPHFAHPDGWNFGVALNRARAYYRARLSQESPASSSVEEQVNSACRLAFFEYAAQATAQGTYQEHPDGTKTIDLPELPHDRASMQQTSLYTQVRWPVTQEGSTRYIHGYTSCPKAQGNAQSLAAVSEVDSGTCISCPVCNMGPQALGRTASASTNISNGFEHYWRTIVEASKDFEEADKRYQQSQGELKELAQSQSSLYEQVLQQLAVPRPKLCPPGAWGCVGVAISGSTQIPVGLTSGFAGEGELPAGCAIAGATLAPDPQTAQNNVLSRFFDSLTQGEEGGVAGVIQGVTSLWGELLCGYGDAYGTVGDTANKLFDGLDAVGAGGAASWLKSKMSEMVATLGFEPADLRLRKPVLYATQDVFDKDGSGDGARVRSVLQQLPAEGSAADLIRAFGHIAQDWIGEQEITLGTLEIPGLPLSIPIKVRLGELLSSP</sequence>
<gene>
    <name evidence="3" type="ORF">E5334_02370</name>
</gene>
<dbReference type="EMBL" id="SRYE01000001">
    <property type="protein sequence ID" value="TGY63365.1"/>
    <property type="molecule type" value="Genomic_DNA"/>
</dbReference>
<name>A0A4S2F3E5_9ACTN</name>
<evidence type="ECO:0000313" key="4">
    <source>
        <dbReference type="Proteomes" id="UP000310263"/>
    </source>
</evidence>
<evidence type="ECO:0008006" key="5">
    <source>
        <dbReference type="Google" id="ProtNLM"/>
    </source>
</evidence>
<evidence type="ECO:0000313" key="3">
    <source>
        <dbReference type="EMBL" id="TGY63365.1"/>
    </source>
</evidence>
<dbReference type="RefSeq" id="WP_136011992.1">
    <property type="nucleotide sequence ID" value="NZ_SRYE01000001.1"/>
</dbReference>
<dbReference type="AlphaFoldDB" id="A0A4S2F3E5"/>
<keyword evidence="1" id="KW-0175">Coiled coil</keyword>
<keyword evidence="2" id="KW-1133">Transmembrane helix</keyword>
<keyword evidence="2" id="KW-0472">Membrane</keyword>
<evidence type="ECO:0000256" key="1">
    <source>
        <dbReference type="SAM" id="Coils"/>
    </source>
</evidence>